<dbReference type="InterPro" id="IPR016181">
    <property type="entry name" value="Acyl_CoA_acyltransferase"/>
</dbReference>
<accession>A0A5D4K789</accession>
<dbReference type="PROSITE" id="PS51186">
    <property type="entry name" value="GNAT"/>
    <property type="match status" value="1"/>
</dbReference>
<dbReference type="SUPFAM" id="SSF55729">
    <property type="entry name" value="Acyl-CoA N-acyltransferases (Nat)"/>
    <property type="match status" value="1"/>
</dbReference>
<dbReference type="AlphaFoldDB" id="A0A5D4K789"/>
<sequence>MLNLQIRRPSAWDIEELHHFFKTVITDTFRKEGIAEKVKDLEDEIESKKAYLQSDLESNGEKRFFLIAVDGDRIIGTIEYGAASELIRECTEGAFKDLIEVGTVFVHPDYQRRGVANLLLNKMYSTLHFRGIEEFCLDSGYVSSQMIWKKKYGEPLYFLENYWGEANHHMIWRLEVGDLLK</sequence>
<dbReference type="InterPro" id="IPR000182">
    <property type="entry name" value="GNAT_dom"/>
</dbReference>
<comment type="caution">
    <text evidence="2">The sequence shown here is derived from an EMBL/GenBank/DDBJ whole genome shotgun (WGS) entry which is preliminary data.</text>
</comment>
<dbReference type="Pfam" id="PF00583">
    <property type="entry name" value="Acetyltransf_1"/>
    <property type="match status" value="1"/>
</dbReference>
<dbReference type="CDD" id="cd04301">
    <property type="entry name" value="NAT_SF"/>
    <property type="match status" value="1"/>
</dbReference>
<evidence type="ECO:0000313" key="2">
    <source>
        <dbReference type="EMBL" id="TYR73148.1"/>
    </source>
</evidence>
<dbReference type="EMBL" id="VTEH01000021">
    <property type="protein sequence ID" value="TYR73148.1"/>
    <property type="molecule type" value="Genomic_DNA"/>
</dbReference>
<keyword evidence="2" id="KW-0808">Transferase</keyword>
<dbReference type="GO" id="GO:0016747">
    <property type="term" value="F:acyltransferase activity, transferring groups other than amino-acyl groups"/>
    <property type="evidence" value="ECO:0007669"/>
    <property type="project" value="InterPro"/>
</dbReference>
<protein>
    <submittedName>
        <fullName evidence="2">GNAT family N-acetyltransferase</fullName>
    </submittedName>
</protein>
<gene>
    <name evidence="2" type="ORF">FZC79_19790</name>
</gene>
<dbReference type="Gene3D" id="3.40.630.30">
    <property type="match status" value="1"/>
</dbReference>
<dbReference type="RefSeq" id="WP_148948460.1">
    <property type="nucleotide sequence ID" value="NZ_VTEH01000021.1"/>
</dbReference>
<proteinExistence type="predicted"/>
<reference evidence="2 3" key="1">
    <citation type="submission" date="2019-08" db="EMBL/GenBank/DDBJ databases">
        <title>Bacillus genomes from the desert of Cuatro Cienegas, Coahuila.</title>
        <authorList>
            <person name="Olmedo-Alvarez G."/>
        </authorList>
    </citation>
    <scope>NUCLEOTIDE SEQUENCE [LARGE SCALE GENOMIC DNA]</scope>
    <source>
        <strain evidence="2 3">CH40_1T</strain>
    </source>
</reference>
<evidence type="ECO:0000313" key="3">
    <source>
        <dbReference type="Proteomes" id="UP000323317"/>
    </source>
</evidence>
<name>A0A5D4K789_9BACI</name>
<dbReference type="Proteomes" id="UP000323317">
    <property type="component" value="Unassembled WGS sequence"/>
</dbReference>
<feature type="domain" description="N-acetyltransferase" evidence="1">
    <location>
        <begin position="4"/>
        <end position="177"/>
    </location>
</feature>
<evidence type="ECO:0000259" key="1">
    <source>
        <dbReference type="PROSITE" id="PS51186"/>
    </source>
</evidence>
<organism evidence="2 3">
    <name type="scientific">Rossellomorea vietnamensis</name>
    <dbReference type="NCBI Taxonomy" id="218284"/>
    <lineage>
        <taxon>Bacteria</taxon>
        <taxon>Bacillati</taxon>
        <taxon>Bacillota</taxon>
        <taxon>Bacilli</taxon>
        <taxon>Bacillales</taxon>
        <taxon>Bacillaceae</taxon>
        <taxon>Rossellomorea</taxon>
    </lineage>
</organism>